<dbReference type="GO" id="GO:0043138">
    <property type="term" value="F:3'-5' DNA helicase activity"/>
    <property type="evidence" value="ECO:0007669"/>
    <property type="project" value="TreeGrafter"/>
</dbReference>
<dbReference type="PROSITE" id="PS51194">
    <property type="entry name" value="HELICASE_CTER"/>
    <property type="match status" value="1"/>
</dbReference>
<dbReference type="SMART" id="SM00490">
    <property type="entry name" value="HELICc"/>
    <property type="match status" value="1"/>
</dbReference>
<feature type="non-terminal residue" evidence="2">
    <location>
        <position position="1"/>
    </location>
</feature>
<dbReference type="GO" id="GO:0016787">
    <property type="term" value="F:hydrolase activity"/>
    <property type="evidence" value="ECO:0007669"/>
    <property type="project" value="UniProtKB-KW"/>
</dbReference>
<accession>A0A835ZKV5</accession>
<proteinExistence type="predicted"/>
<dbReference type="PANTHER" id="PTHR47957">
    <property type="entry name" value="ATP-DEPENDENT HELICASE HRQ1"/>
    <property type="match status" value="1"/>
</dbReference>
<dbReference type="Proteomes" id="UP000664859">
    <property type="component" value="Unassembled WGS sequence"/>
</dbReference>
<dbReference type="Pfam" id="PF00271">
    <property type="entry name" value="Helicase_C"/>
    <property type="match status" value="1"/>
</dbReference>
<organism evidence="2 3">
    <name type="scientific">Tribonema minus</name>
    <dbReference type="NCBI Taxonomy" id="303371"/>
    <lineage>
        <taxon>Eukaryota</taxon>
        <taxon>Sar</taxon>
        <taxon>Stramenopiles</taxon>
        <taxon>Ochrophyta</taxon>
        <taxon>PX clade</taxon>
        <taxon>Xanthophyceae</taxon>
        <taxon>Tribonematales</taxon>
        <taxon>Tribonemataceae</taxon>
        <taxon>Tribonema</taxon>
    </lineage>
</organism>
<dbReference type="CDD" id="cd18797">
    <property type="entry name" value="SF2_C_Hrq"/>
    <property type="match status" value="1"/>
</dbReference>
<evidence type="ECO:0000313" key="3">
    <source>
        <dbReference type="Proteomes" id="UP000664859"/>
    </source>
</evidence>
<name>A0A835ZKV5_9STRA</name>
<keyword evidence="2" id="KW-0378">Hydrolase</keyword>
<dbReference type="AlphaFoldDB" id="A0A835ZKV5"/>
<sequence>RRRSSIVETARVLSALVKQHVRTLAFCRTRKLTELVLKYCTEDLECSAPHLVEAVKGYRGGYTKGDRREIEGKLFSGKLLGVTATSALELGIDLGDLDVTIHLGYPGSVSSLWQQAGRAGRGGRNSLAILIMFDSPL</sequence>
<dbReference type="OrthoDB" id="18781at2759"/>
<dbReference type="EMBL" id="JAFCMP010000001">
    <property type="protein sequence ID" value="KAG5192905.1"/>
    <property type="molecule type" value="Genomic_DNA"/>
</dbReference>
<reference evidence="2" key="1">
    <citation type="submission" date="2021-02" db="EMBL/GenBank/DDBJ databases">
        <title>First Annotated Genome of the Yellow-green Alga Tribonema minus.</title>
        <authorList>
            <person name="Mahan K.M."/>
        </authorList>
    </citation>
    <scope>NUCLEOTIDE SEQUENCE</scope>
    <source>
        <strain evidence="2">UTEX B ZZ1240</strain>
    </source>
</reference>
<dbReference type="GO" id="GO:0006289">
    <property type="term" value="P:nucleotide-excision repair"/>
    <property type="evidence" value="ECO:0007669"/>
    <property type="project" value="TreeGrafter"/>
</dbReference>
<feature type="non-terminal residue" evidence="2">
    <location>
        <position position="137"/>
    </location>
</feature>
<dbReference type="InterPro" id="IPR001650">
    <property type="entry name" value="Helicase_C-like"/>
</dbReference>
<dbReference type="PANTHER" id="PTHR47957:SF3">
    <property type="entry name" value="ATP-DEPENDENT HELICASE HRQ1"/>
    <property type="match status" value="1"/>
</dbReference>
<protein>
    <submittedName>
        <fullName evidence="2">P-loop containing nucleoside triphosphate hydrolase protein</fullName>
    </submittedName>
</protein>
<dbReference type="GO" id="GO:0005634">
    <property type="term" value="C:nucleus"/>
    <property type="evidence" value="ECO:0007669"/>
    <property type="project" value="TreeGrafter"/>
</dbReference>
<dbReference type="SUPFAM" id="SSF52540">
    <property type="entry name" value="P-loop containing nucleoside triphosphate hydrolases"/>
    <property type="match status" value="1"/>
</dbReference>
<gene>
    <name evidence="2" type="ORF">JKP88DRAFT_142835</name>
</gene>
<comment type="caution">
    <text evidence="2">The sequence shown here is derived from an EMBL/GenBank/DDBJ whole genome shotgun (WGS) entry which is preliminary data.</text>
</comment>
<dbReference type="InterPro" id="IPR027417">
    <property type="entry name" value="P-loop_NTPase"/>
</dbReference>
<feature type="domain" description="Helicase C-terminal" evidence="1">
    <location>
        <begin position="8"/>
        <end position="137"/>
    </location>
</feature>
<dbReference type="Gene3D" id="3.40.50.300">
    <property type="entry name" value="P-loop containing nucleotide triphosphate hydrolases"/>
    <property type="match status" value="1"/>
</dbReference>
<dbReference type="GO" id="GO:0036297">
    <property type="term" value="P:interstrand cross-link repair"/>
    <property type="evidence" value="ECO:0007669"/>
    <property type="project" value="TreeGrafter"/>
</dbReference>
<evidence type="ECO:0000259" key="1">
    <source>
        <dbReference type="PROSITE" id="PS51194"/>
    </source>
</evidence>
<evidence type="ECO:0000313" key="2">
    <source>
        <dbReference type="EMBL" id="KAG5192905.1"/>
    </source>
</evidence>
<keyword evidence="3" id="KW-1185">Reference proteome</keyword>